<accession>A0A9Q0RP05</accession>
<keyword evidence="3" id="KW-1185">Reference proteome</keyword>
<gene>
    <name evidence="2" type="ORF">RDWZM_006068</name>
</gene>
<dbReference type="AlphaFoldDB" id="A0A9Q0RP05"/>
<evidence type="ECO:0000256" key="1">
    <source>
        <dbReference type="SAM" id="SignalP"/>
    </source>
</evidence>
<feature type="chain" id="PRO_5040262024" evidence="1">
    <location>
        <begin position="19"/>
        <end position="226"/>
    </location>
</feature>
<sequence>MKFFIVLVASALVVGTLANPTTDDKTKEEQQKLDMKEIEKLLQQIESADLKPKPDEDPTVSASLQKLFSTFRQMTKDYVNFLNTINKSIGLPKYPTLPGLGARQSDERSGPLRQIQENLSQLQSSAVEVGQLVRRVVVNVGSDSRNTIMNQFRRFTDLWSKQLNEISNMIQDATNPNLRQEQTNTIFDQINKYLQQVNDSIRDFANSIYHGIRNRLPGTGGSQTEA</sequence>
<comment type="caution">
    <text evidence="2">The sequence shown here is derived from an EMBL/GenBank/DDBJ whole genome shotgun (WGS) entry which is preliminary data.</text>
</comment>
<organism evidence="2 3">
    <name type="scientific">Blomia tropicalis</name>
    <name type="common">Mite</name>
    <dbReference type="NCBI Taxonomy" id="40697"/>
    <lineage>
        <taxon>Eukaryota</taxon>
        <taxon>Metazoa</taxon>
        <taxon>Ecdysozoa</taxon>
        <taxon>Arthropoda</taxon>
        <taxon>Chelicerata</taxon>
        <taxon>Arachnida</taxon>
        <taxon>Acari</taxon>
        <taxon>Acariformes</taxon>
        <taxon>Sarcoptiformes</taxon>
        <taxon>Astigmata</taxon>
        <taxon>Glycyphagoidea</taxon>
        <taxon>Echimyopodidae</taxon>
        <taxon>Blomia</taxon>
    </lineage>
</organism>
<proteinExistence type="predicted"/>
<dbReference type="OMA" id="MIQDATN"/>
<dbReference type="EMBL" id="JAPWDV010000002">
    <property type="protein sequence ID" value="KAJ6220256.1"/>
    <property type="molecule type" value="Genomic_DNA"/>
</dbReference>
<evidence type="ECO:0000313" key="2">
    <source>
        <dbReference type="EMBL" id="KAJ6220256.1"/>
    </source>
</evidence>
<name>A0A9Q0RP05_BLOTA</name>
<dbReference type="OrthoDB" id="6505902at2759"/>
<reference evidence="2" key="1">
    <citation type="submission" date="2022-12" db="EMBL/GenBank/DDBJ databases">
        <title>Genome assemblies of Blomia tropicalis.</title>
        <authorList>
            <person name="Cui Y."/>
        </authorList>
    </citation>
    <scope>NUCLEOTIDE SEQUENCE</scope>
    <source>
        <tissue evidence="2">Adult mites</tissue>
    </source>
</reference>
<evidence type="ECO:0000313" key="3">
    <source>
        <dbReference type="Proteomes" id="UP001142055"/>
    </source>
</evidence>
<keyword evidence="1" id="KW-0732">Signal</keyword>
<dbReference type="Proteomes" id="UP001142055">
    <property type="component" value="Chromosome 2"/>
</dbReference>
<protein>
    <submittedName>
        <fullName evidence="2">Uncharacterized protein</fullName>
    </submittedName>
</protein>
<feature type="signal peptide" evidence="1">
    <location>
        <begin position="1"/>
        <end position="18"/>
    </location>
</feature>